<feature type="region of interest" description="Disordered" evidence="1">
    <location>
        <begin position="1"/>
        <end position="31"/>
    </location>
</feature>
<dbReference type="AlphaFoldDB" id="A0AAD9QA09"/>
<proteinExistence type="predicted"/>
<keyword evidence="3" id="KW-1185">Reference proteome</keyword>
<dbReference type="InterPro" id="IPR035983">
    <property type="entry name" value="Hect_E3_ubiquitin_ligase"/>
</dbReference>
<accession>A0AAD9QA09</accession>
<evidence type="ECO:0000313" key="2">
    <source>
        <dbReference type="EMBL" id="KAK2557474.1"/>
    </source>
</evidence>
<reference evidence="2" key="2">
    <citation type="journal article" date="2023" name="Science">
        <title>Genomic signatures of disease resistance in endangered staghorn corals.</title>
        <authorList>
            <person name="Vollmer S.V."/>
            <person name="Selwyn J.D."/>
            <person name="Despard B.A."/>
            <person name="Roesel C.L."/>
        </authorList>
    </citation>
    <scope>NUCLEOTIDE SEQUENCE</scope>
    <source>
        <strain evidence="2">K2</strain>
    </source>
</reference>
<dbReference type="EMBL" id="JARQWQ010000049">
    <property type="protein sequence ID" value="KAK2557474.1"/>
    <property type="molecule type" value="Genomic_DNA"/>
</dbReference>
<feature type="compositionally biased region" description="Basic and acidic residues" evidence="1">
    <location>
        <begin position="11"/>
        <end position="23"/>
    </location>
</feature>
<comment type="caution">
    <text evidence="2">The sequence shown here is derived from an EMBL/GenBank/DDBJ whole genome shotgun (WGS) entry which is preliminary data.</text>
</comment>
<evidence type="ECO:0000313" key="3">
    <source>
        <dbReference type="Proteomes" id="UP001249851"/>
    </source>
</evidence>
<dbReference type="GO" id="GO:0004842">
    <property type="term" value="F:ubiquitin-protein transferase activity"/>
    <property type="evidence" value="ECO:0007669"/>
    <property type="project" value="InterPro"/>
</dbReference>
<organism evidence="2 3">
    <name type="scientific">Acropora cervicornis</name>
    <name type="common">Staghorn coral</name>
    <dbReference type="NCBI Taxonomy" id="6130"/>
    <lineage>
        <taxon>Eukaryota</taxon>
        <taxon>Metazoa</taxon>
        <taxon>Cnidaria</taxon>
        <taxon>Anthozoa</taxon>
        <taxon>Hexacorallia</taxon>
        <taxon>Scleractinia</taxon>
        <taxon>Astrocoeniina</taxon>
        <taxon>Acroporidae</taxon>
        <taxon>Acropora</taxon>
    </lineage>
</organism>
<evidence type="ECO:0000256" key="1">
    <source>
        <dbReference type="SAM" id="MobiDB-lite"/>
    </source>
</evidence>
<protein>
    <recommendedName>
        <fullName evidence="4">HEG-like 1</fullName>
    </recommendedName>
</protein>
<dbReference type="Proteomes" id="UP001249851">
    <property type="component" value="Unassembled WGS sequence"/>
</dbReference>
<gene>
    <name evidence="2" type="ORF">P5673_020209</name>
</gene>
<dbReference type="Gene3D" id="3.90.1750.10">
    <property type="entry name" value="Hect, E3 ligase catalytic domains"/>
    <property type="match status" value="1"/>
</dbReference>
<sequence>MSFESFVTAKSSEKSEKQASDFRSKKKASKKDANMEVTINIGLKRFDDEDLKTVRGKRLPIAVPANVTYATILEKAVAKWKAFDRRFETATEYVLLYEDGTQALFMPGQTKDFFSLKQYKTEDYAANVKFAAHATVHMTVHSTSEAPSEDDCQSTAEEFPSMCEQIELDEAIARTLQDALNSCNSKEVIDVTVSLENQAAMTPNGNYALINNYKDVVDSLASQVKHDKQFFITTRRKAPFSRIINLWQRQTSKSHTTNRLSVHYSGESGIDNGAIALEFLEQCIADMAESMFPDGAPMDFSFLVQNGSFRTCGEIVAVSLAQGGPPPCFLEQCAYEAAFKEFDMMKIGEENLTFKEKQLLAEVRSDCQKHTDLIIDNGYTGAIKEENFDDIVRSLQVSFVSRRCLYMKEFMLGLSSYGLDQMIIQNPLVCQPLFVAGDLKEDVTPDADYLFSLLEPHYSREGTSRRCFEEDIMDFFQDILNDCETGNVVGHVAPIACNFKEEQNSDEDEAFNQEESLVFESPTLSVPGIMGWLTGSQHKPISGKRFKIPVYFDHDCLKNKPGHSVCFPVVSACVKSITFPVQHLQNAESFRELFTLAYCKSQAFGRP</sequence>
<name>A0AAD9QA09_ACRCE</name>
<reference evidence="2" key="1">
    <citation type="journal article" date="2023" name="G3 (Bethesda)">
        <title>Whole genome assembly and annotation of the endangered Caribbean coral Acropora cervicornis.</title>
        <authorList>
            <person name="Selwyn J.D."/>
            <person name="Vollmer S.V."/>
        </authorList>
    </citation>
    <scope>NUCLEOTIDE SEQUENCE</scope>
    <source>
        <strain evidence="2">K2</strain>
    </source>
</reference>
<dbReference type="SUPFAM" id="SSF56204">
    <property type="entry name" value="Hect, E3 ligase catalytic domain"/>
    <property type="match status" value="1"/>
</dbReference>
<evidence type="ECO:0008006" key="4">
    <source>
        <dbReference type="Google" id="ProtNLM"/>
    </source>
</evidence>